<accession>A0A6C0F3M5</accession>
<organism evidence="1">
    <name type="scientific">viral metagenome</name>
    <dbReference type="NCBI Taxonomy" id="1070528"/>
    <lineage>
        <taxon>unclassified sequences</taxon>
        <taxon>metagenomes</taxon>
        <taxon>organismal metagenomes</taxon>
    </lineage>
</organism>
<name>A0A6C0F3M5_9ZZZZ</name>
<dbReference type="EMBL" id="MN739026">
    <property type="protein sequence ID" value="QHT35732.1"/>
    <property type="molecule type" value="Genomic_DNA"/>
</dbReference>
<dbReference type="AlphaFoldDB" id="A0A6C0F3M5"/>
<evidence type="ECO:0008006" key="2">
    <source>
        <dbReference type="Google" id="ProtNLM"/>
    </source>
</evidence>
<reference evidence="1" key="1">
    <citation type="journal article" date="2020" name="Nature">
        <title>Giant virus diversity and host interactions through global metagenomics.</title>
        <authorList>
            <person name="Schulz F."/>
            <person name="Roux S."/>
            <person name="Paez-Espino D."/>
            <person name="Jungbluth S."/>
            <person name="Walsh D.A."/>
            <person name="Denef V.J."/>
            <person name="McMahon K.D."/>
            <person name="Konstantinidis K.T."/>
            <person name="Eloe-Fadrosh E.A."/>
            <person name="Kyrpides N.C."/>
            <person name="Woyke T."/>
        </authorList>
    </citation>
    <scope>NUCLEOTIDE SEQUENCE</scope>
    <source>
        <strain evidence="1">GVMAG-M-3300009181-41</strain>
    </source>
</reference>
<proteinExistence type="predicted"/>
<protein>
    <recommendedName>
        <fullName evidence="2">Glycosyltransferase</fullName>
    </recommendedName>
</protein>
<evidence type="ECO:0000313" key="1">
    <source>
        <dbReference type="EMBL" id="QHT35732.1"/>
    </source>
</evidence>
<sequence>MSQIEITVLKQGTPSRKVLTCCFFTVGEAYRDFKQYIGNLRRFVIDSEQLTDFEVRIYTDDTGKEYALEIAKGFPRISVLHYDCPAFRDGKGHSGMFGTLVRFLPMFEDLDIAWCSDIDIPRHYLNPVLLKQMSNHKTDIYISTYICYERNLRSSRRNSVVANKFITKVQFPRALLTRFLNMIINGKLNERLTAINQENATKHTPKPLSKVPYGTDELFMNTYIYNWIVSKNIRIMLDRDYFAPWLMFKMLRKEHRILMQKYYYYPSHSTFLEIKKILANAEPEPGVTEAACYKDFVETLPKLKSSSILRFVVKGENLEKI</sequence>